<feature type="region of interest" description="Disordered" evidence="8">
    <location>
        <begin position="835"/>
        <end position="884"/>
    </location>
</feature>
<evidence type="ECO:0000256" key="6">
    <source>
        <dbReference type="ARBA" id="ARBA00038511"/>
    </source>
</evidence>
<feature type="short sequence motif" description="Q motif" evidence="7">
    <location>
        <begin position="440"/>
        <end position="468"/>
    </location>
</feature>
<evidence type="ECO:0000256" key="8">
    <source>
        <dbReference type="SAM" id="MobiDB-lite"/>
    </source>
</evidence>
<dbReference type="CDD" id="cd18787">
    <property type="entry name" value="SF2_C_DEAD"/>
    <property type="match status" value="1"/>
</dbReference>
<evidence type="ECO:0000313" key="12">
    <source>
        <dbReference type="EMBL" id="KAK9904776.1"/>
    </source>
</evidence>
<dbReference type="EMBL" id="JALJOT010000012">
    <property type="protein sequence ID" value="KAK9904776.1"/>
    <property type="molecule type" value="Genomic_DNA"/>
</dbReference>
<evidence type="ECO:0000259" key="9">
    <source>
        <dbReference type="PROSITE" id="PS51192"/>
    </source>
</evidence>
<dbReference type="InterPro" id="IPR001650">
    <property type="entry name" value="Helicase_C-like"/>
</dbReference>
<dbReference type="PROSITE" id="PS51194">
    <property type="entry name" value="HELICASE_CTER"/>
    <property type="match status" value="1"/>
</dbReference>
<evidence type="ECO:0000256" key="1">
    <source>
        <dbReference type="ARBA" id="ARBA00012552"/>
    </source>
</evidence>
<reference evidence="12 13" key="1">
    <citation type="journal article" date="2024" name="Nat. Commun.">
        <title>Phylogenomics reveals the evolutionary origins of lichenization in chlorophyte algae.</title>
        <authorList>
            <person name="Puginier C."/>
            <person name="Libourel C."/>
            <person name="Otte J."/>
            <person name="Skaloud P."/>
            <person name="Haon M."/>
            <person name="Grisel S."/>
            <person name="Petersen M."/>
            <person name="Berrin J.G."/>
            <person name="Delaux P.M."/>
            <person name="Dal Grande F."/>
            <person name="Keller J."/>
        </authorList>
    </citation>
    <scope>NUCLEOTIDE SEQUENCE [LARGE SCALE GENOMIC DNA]</scope>
    <source>
        <strain evidence="12 13">SAG 216-7</strain>
    </source>
</reference>
<dbReference type="PROSITE" id="PS51195">
    <property type="entry name" value="Q_MOTIF"/>
    <property type="match status" value="1"/>
</dbReference>
<dbReference type="SUPFAM" id="SSF52540">
    <property type="entry name" value="P-loop containing nucleoside triphosphate hydrolases"/>
    <property type="match status" value="1"/>
</dbReference>
<feature type="compositionally biased region" description="Basic and acidic residues" evidence="8">
    <location>
        <begin position="191"/>
        <end position="207"/>
    </location>
</feature>
<feature type="compositionally biased region" description="Polar residues" evidence="8">
    <location>
        <begin position="293"/>
        <end position="310"/>
    </location>
</feature>
<dbReference type="Pfam" id="PF23469">
    <property type="entry name" value="KH_12"/>
    <property type="match status" value="1"/>
</dbReference>
<dbReference type="PROSITE" id="PS00039">
    <property type="entry name" value="DEAD_ATP_HELICASE"/>
    <property type="match status" value="1"/>
</dbReference>
<dbReference type="InterPro" id="IPR027417">
    <property type="entry name" value="P-loop_NTPase"/>
</dbReference>
<dbReference type="InterPro" id="IPR011545">
    <property type="entry name" value="DEAD/DEAH_box_helicase_dom"/>
</dbReference>
<dbReference type="InterPro" id="IPR056149">
    <property type="entry name" value="PRP5/DDX46/KHDC4_KH"/>
</dbReference>
<keyword evidence="4" id="KW-0347">Helicase</keyword>
<dbReference type="Pfam" id="PF00270">
    <property type="entry name" value="DEAD"/>
    <property type="match status" value="1"/>
</dbReference>
<organism evidence="12 13">
    <name type="scientific">Coccomyxa subellipsoidea</name>
    <dbReference type="NCBI Taxonomy" id="248742"/>
    <lineage>
        <taxon>Eukaryota</taxon>
        <taxon>Viridiplantae</taxon>
        <taxon>Chlorophyta</taxon>
        <taxon>core chlorophytes</taxon>
        <taxon>Trebouxiophyceae</taxon>
        <taxon>Trebouxiophyceae incertae sedis</taxon>
        <taxon>Coccomyxaceae</taxon>
        <taxon>Coccomyxa</taxon>
    </lineage>
</organism>
<accession>A0ABR2YH15</accession>
<evidence type="ECO:0000256" key="4">
    <source>
        <dbReference type="ARBA" id="ARBA00022806"/>
    </source>
</evidence>
<dbReference type="InterPro" id="IPR014014">
    <property type="entry name" value="RNA_helicase_DEAD_Q_motif"/>
</dbReference>
<dbReference type="SMART" id="SM00487">
    <property type="entry name" value="DEXDc"/>
    <property type="match status" value="1"/>
</dbReference>
<proteinExistence type="inferred from homology"/>
<evidence type="ECO:0000256" key="7">
    <source>
        <dbReference type="PROSITE-ProRule" id="PRU00552"/>
    </source>
</evidence>
<evidence type="ECO:0000313" key="13">
    <source>
        <dbReference type="Proteomes" id="UP001491310"/>
    </source>
</evidence>
<dbReference type="InterPro" id="IPR000629">
    <property type="entry name" value="RNA-helicase_DEAD-box_CS"/>
</dbReference>
<sequence>MGEDREKHKSKDKHRIRDREKSRRDDRIVRDDKDRSRRDKDKDAEVRDRDRAGSERREREERERAKGERSRSERDAGTSNDHHRDKDRPREVRRDYADNHDLEQDGKRERREKRHRDEDDRGDRDHRGERDRDREKERDRDGHREKKRRSEVPETRDAADDRRKAKQEEEQAALDDEAERRRKRVQAWQEQKAKQMADEEAAAKAAEDEAVQWTFEDDSDEEDTAAGGVRVADDAAPMEEDDEVDPLDAFMSQNDAHATQLIKQAQEKAQVVEEEIDPLDAFMAAEVMPAVTQNGLSKTPHAQSTGANAQSSEMLEAEGAGESEAALPPPSAAAAAKRRGPAARRRSKYYSSESDSEDEEDWDAEEDDADWAKNTLAGKLSKSDKLGIVDHSTIDYPPFRRSFYSETGALAKMSEEEVAEYRKFMEDIKVRGKNIPRPVKNWNQCGLNSRVLDVLQKSGFAKPMPIQAQALPAIMSGRDCIGIAKTGSGKTLAFVLPMLRHIKDQPPLVQGDGPISLIMAPTRELVVQIGKDIRRFSKALALSVVCAYGGSAVAGQIADLKRGAEVVVCTPGRMIDLLATSAGKITNLRRVTYLVMDEADRMFDMGFEPQIMRIVHNIRPDRQTVMFSATFPRAVEVLAKQVLQSPIEIQVGGRSVVNSDISQFVEIRPEEDRFLRLLEILGEWYERGKILIFVSSQDQCDNLFRDLIKVGYPCLSLHGGKDQSDRESTINDFKSDVCNLLVATGVAARGLDVKELVLVVNYDTPNHHEEYVHRVGRTGRAGNKGTAITFIAPDDERYAPDLVKALRESGAPVPKDLQALADSFGVKRKAGTVQAHGSGYGGSGFKFDNEEEEERKALRKQTANQVAKEAGMSSDEEDEDQTEVRKVMPGEAAAAALAAANATANALQTADLPPEAQAQVRMAQEMAAKLMAQAAAQPQQAAPQTAAAPSVEINPMLKAAQDIARKLAEKAGIPMTSMQQMPAYPQAPSMWAAPGSQLPAGPHFESELEINDFPQHARWKVTHRDTIAQLNELTGAAVTTKGFFVPPNQQPPEGERRLYLLIEGPTEAKVREAKAEIKRILEEFTEKAMRRDAAPQPGRYTVT</sequence>
<feature type="region of interest" description="Disordered" evidence="8">
    <location>
        <begin position="293"/>
        <end position="366"/>
    </location>
</feature>
<gene>
    <name evidence="12" type="ORF">WJX75_002280</name>
</gene>
<feature type="region of interest" description="Disordered" evidence="8">
    <location>
        <begin position="1"/>
        <end position="239"/>
    </location>
</feature>
<evidence type="ECO:0000259" key="11">
    <source>
        <dbReference type="PROSITE" id="PS51195"/>
    </source>
</evidence>
<feature type="domain" description="Helicase ATP-binding" evidence="9">
    <location>
        <begin position="471"/>
        <end position="649"/>
    </location>
</feature>
<keyword evidence="5" id="KW-0067">ATP-binding</keyword>
<feature type="compositionally biased region" description="Basic and acidic residues" evidence="8">
    <location>
        <begin position="1"/>
        <end position="169"/>
    </location>
</feature>
<evidence type="ECO:0000256" key="2">
    <source>
        <dbReference type="ARBA" id="ARBA00022741"/>
    </source>
</evidence>
<dbReference type="CDD" id="cd17953">
    <property type="entry name" value="DEADc_DDX46"/>
    <property type="match status" value="1"/>
</dbReference>
<dbReference type="CDD" id="cd22475">
    <property type="entry name" value="KH-I_AtRH42_like"/>
    <property type="match status" value="1"/>
</dbReference>
<dbReference type="Gene3D" id="3.40.50.300">
    <property type="entry name" value="P-loop containing nucleotide triphosphate hydrolases"/>
    <property type="match status" value="2"/>
</dbReference>
<dbReference type="Proteomes" id="UP001491310">
    <property type="component" value="Unassembled WGS sequence"/>
</dbReference>
<feature type="domain" description="DEAD-box RNA helicase Q" evidence="11">
    <location>
        <begin position="440"/>
        <end position="468"/>
    </location>
</feature>
<keyword evidence="13" id="KW-1185">Reference proteome</keyword>
<dbReference type="PANTHER" id="PTHR47958">
    <property type="entry name" value="ATP-DEPENDENT RNA HELICASE DBP3"/>
    <property type="match status" value="1"/>
</dbReference>
<dbReference type="SMART" id="SM00490">
    <property type="entry name" value="HELICc"/>
    <property type="match status" value="1"/>
</dbReference>
<feature type="compositionally biased region" description="Acidic residues" evidence="8">
    <location>
        <begin position="354"/>
        <end position="366"/>
    </location>
</feature>
<protein>
    <recommendedName>
        <fullName evidence="1">RNA helicase</fullName>
        <ecNumber evidence="1">3.6.4.13</ecNumber>
    </recommendedName>
</protein>
<comment type="caution">
    <text evidence="12">The sequence shown here is derived from an EMBL/GenBank/DDBJ whole genome shotgun (WGS) entry which is preliminary data.</text>
</comment>
<evidence type="ECO:0000259" key="10">
    <source>
        <dbReference type="PROSITE" id="PS51194"/>
    </source>
</evidence>
<evidence type="ECO:0000256" key="5">
    <source>
        <dbReference type="ARBA" id="ARBA00022840"/>
    </source>
</evidence>
<comment type="similarity">
    <text evidence="6">Belongs to the DEAD box helicase family. DDX46/PRP5 subfamily.</text>
</comment>
<dbReference type="EC" id="3.6.4.13" evidence="1"/>
<dbReference type="Pfam" id="PF00271">
    <property type="entry name" value="Helicase_C"/>
    <property type="match status" value="1"/>
</dbReference>
<feature type="domain" description="Helicase C-terminal" evidence="10">
    <location>
        <begin position="660"/>
        <end position="821"/>
    </location>
</feature>
<keyword evidence="2" id="KW-0547">Nucleotide-binding</keyword>
<feature type="compositionally biased region" description="Basic residues" evidence="8">
    <location>
        <begin position="336"/>
        <end position="348"/>
    </location>
</feature>
<evidence type="ECO:0000256" key="3">
    <source>
        <dbReference type="ARBA" id="ARBA00022801"/>
    </source>
</evidence>
<dbReference type="PROSITE" id="PS51192">
    <property type="entry name" value="HELICASE_ATP_BIND_1"/>
    <property type="match status" value="1"/>
</dbReference>
<dbReference type="InterPro" id="IPR014001">
    <property type="entry name" value="Helicase_ATP-bd"/>
</dbReference>
<name>A0ABR2YH15_9CHLO</name>
<feature type="compositionally biased region" description="Acidic residues" evidence="8">
    <location>
        <begin position="215"/>
        <end position="224"/>
    </location>
</feature>
<keyword evidence="3" id="KW-0378">Hydrolase</keyword>